<comment type="catalytic activity">
    <reaction evidence="8 12">
        <text>[protein]-L-glutamate 5-O-methyl ester + H2O = L-glutamyl-[protein] + methanol + H(+)</text>
        <dbReference type="Rhea" id="RHEA:23236"/>
        <dbReference type="Rhea" id="RHEA-COMP:10208"/>
        <dbReference type="Rhea" id="RHEA-COMP:10311"/>
        <dbReference type="ChEBI" id="CHEBI:15377"/>
        <dbReference type="ChEBI" id="CHEBI:15378"/>
        <dbReference type="ChEBI" id="CHEBI:17790"/>
        <dbReference type="ChEBI" id="CHEBI:29973"/>
        <dbReference type="ChEBI" id="CHEBI:82795"/>
        <dbReference type="EC" id="3.1.1.61"/>
    </reaction>
</comment>
<name>A0AAW8DXM6_9BURK</name>
<comment type="similarity">
    <text evidence="10 12">Belongs to the CheB family.</text>
</comment>
<dbReference type="Proteomes" id="UP001244295">
    <property type="component" value="Unassembled WGS sequence"/>
</dbReference>
<evidence type="ECO:0000313" key="17">
    <source>
        <dbReference type="EMBL" id="MDP9924273.1"/>
    </source>
</evidence>
<feature type="active site" evidence="12 13">
    <location>
        <position position="204"/>
    </location>
</feature>
<keyword evidence="4 12" id="KW-0597">Phosphoprotein</keyword>
<dbReference type="CDD" id="cd17541">
    <property type="entry name" value="REC_CheB-like"/>
    <property type="match status" value="1"/>
</dbReference>
<feature type="domain" description="CheB-type methylesterase" evidence="16">
    <location>
        <begin position="166"/>
        <end position="358"/>
    </location>
</feature>
<dbReference type="PIRSF" id="PIRSF000876">
    <property type="entry name" value="RR_chemtxs_CheB"/>
    <property type="match status" value="1"/>
</dbReference>
<dbReference type="FunFam" id="3.40.50.180:FF:000001">
    <property type="entry name" value="Protein-glutamate methylesterase/protein-glutamine glutaminase"/>
    <property type="match status" value="1"/>
</dbReference>
<dbReference type="InterPro" id="IPR035909">
    <property type="entry name" value="CheB_C"/>
</dbReference>
<evidence type="ECO:0000256" key="9">
    <source>
        <dbReference type="ARBA" id="ARBA00051178"/>
    </source>
</evidence>
<evidence type="ECO:0000256" key="3">
    <source>
        <dbReference type="ARBA" id="ARBA00022500"/>
    </source>
</evidence>
<comment type="PTM">
    <text evidence="12">Phosphorylated by CheA. Phosphorylation of the N-terminal regulatory domain activates the methylesterase activity.</text>
</comment>
<dbReference type="AlphaFoldDB" id="A0AAW8DXM6"/>
<feature type="active site" evidence="12 13">
    <location>
        <position position="300"/>
    </location>
</feature>
<protein>
    <recommendedName>
        <fullName evidence="11 12">Protein-glutamate methylesterase/protein-glutamine glutaminase</fullName>
        <ecNumber evidence="7 12">3.1.1.61</ecNumber>
        <ecNumber evidence="6 12">3.5.1.44</ecNumber>
    </recommendedName>
</protein>
<evidence type="ECO:0000256" key="8">
    <source>
        <dbReference type="ARBA" id="ARBA00048267"/>
    </source>
</evidence>
<dbReference type="PANTHER" id="PTHR42872">
    <property type="entry name" value="PROTEIN-GLUTAMATE METHYLESTERASE/PROTEIN-GLUTAMINE GLUTAMINASE"/>
    <property type="match status" value="1"/>
</dbReference>
<evidence type="ECO:0000256" key="1">
    <source>
        <dbReference type="ARBA" id="ARBA00004496"/>
    </source>
</evidence>
<dbReference type="NCBIfam" id="NF001965">
    <property type="entry name" value="PRK00742.1"/>
    <property type="match status" value="1"/>
</dbReference>
<dbReference type="EC" id="3.1.1.61" evidence="7 12"/>
<evidence type="ECO:0000256" key="4">
    <source>
        <dbReference type="ARBA" id="ARBA00022553"/>
    </source>
</evidence>
<evidence type="ECO:0000256" key="12">
    <source>
        <dbReference type="HAMAP-Rule" id="MF_00099"/>
    </source>
</evidence>
<evidence type="ECO:0000256" key="2">
    <source>
        <dbReference type="ARBA" id="ARBA00022490"/>
    </source>
</evidence>
<evidence type="ECO:0000256" key="13">
    <source>
        <dbReference type="PROSITE-ProRule" id="PRU00050"/>
    </source>
</evidence>
<dbReference type="Pfam" id="PF00072">
    <property type="entry name" value="Response_reg"/>
    <property type="match status" value="1"/>
</dbReference>
<keyword evidence="5 12" id="KW-0378">Hydrolase</keyword>
<dbReference type="EMBL" id="JAUSRR010000005">
    <property type="protein sequence ID" value="MDP9924273.1"/>
    <property type="molecule type" value="Genomic_DNA"/>
</dbReference>
<dbReference type="EC" id="3.5.1.44" evidence="6 12"/>
<feature type="domain" description="Response regulatory" evidence="15">
    <location>
        <begin position="10"/>
        <end position="127"/>
    </location>
</feature>
<evidence type="ECO:0000256" key="6">
    <source>
        <dbReference type="ARBA" id="ARBA00039019"/>
    </source>
</evidence>
<feature type="active site" evidence="12 13">
    <location>
        <position position="178"/>
    </location>
</feature>
<dbReference type="NCBIfam" id="NF009206">
    <property type="entry name" value="PRK12555.1"/>
    <property type="match status" value="1"/>
</dbReference>
<evidence type="ECO:0000256" key="5">
    <source>
        <dbReference type="ARBA" id="ARBA00022801"/>
    </source>
</evidence>
<evidence type="ECO:0000313" key="18">
    <source>
        <dbReference type="Proteomes" id="UP001244295"/>
    </source>
</evidence>
<dbReference type="InterPro" id="IPR000673">
    <property type="entry name" value="Sig_transdc_resp-reg_Me-estase"/>
</dbReference>
<dbReference type="InterPro" id="IPR001789">
    <property type="entry name" value="Sig_transdc_resp-reg_receiver"/>
</dbReference>
<dbReference type="PANTHER" id="PTHR42872:SF6">
    <property type="entry name" value="PROTEIN-GLUTAMATE METHYLESTERASE_PROTEIN-GLUTAMINE GLUTAMINASE"/>
    <property type="match status" value="1"/>
</dbReference>
<evidence type="ECO:0000256" key="14">
    <source>
        <dbReference type="PROSITE-ProRule" id="PRU00169"/>
    </source>
</evidence>
<evidence type="ECO:0000259" key="15">
    <source>
        <dbReference type="PROSITE" id="PS50110"/>
    </source>
</evidence>
<dbReference type="GO" id="GO:0050568">
    <property type="term" value="F:protein-glutamine glutaminase activity"/>
    <property type="evidence" value="ECO:0007669"/>
    <property type="project" value="UniProtKB-UniRule"/>
</dbReference>
<evidence type="ECO:0000256" key="11">
    <source>
        <dbReference type="ARBA" id="ARBA00067927"/>
    </source>
</evidence>
<dbReference type="GO" id="GO:0006935">
    <property type="term" value="P:chemotaxis"/>
    <property type="evidence" value="ECO:0007669"/>
    <property type="project" value="UniProtKB-UniRule"/>
</dbReference>
<feature type="modified residue" description="4-aspartylphosphate" evidence="12 14">
    <location>
        <position position="61"/>
    </location>
</feature>
<dbReference type="PROSITE" id="PS50122">
    <property type="entry name" value="CHEB"/>
    <property type="match status" value="1"/>
</dbReference>
<dbReference type="InterPro" id="IPR011006">
    <property type="entry name" value="CheY-like_superfamily"/>
</dbReference>
<dbReference type="CDD" id="cd16432">
    <property type="entry name" value="CheB_Rec"/>
    <property type="match status" value="1"/>
</dbReference>
<dbReference type="Gene3D" id="3.40.50.180">
    <property type="entry name" value="Methylesterase CheB, C-terminal domain"/>
    <property type="match status" value="1"/>
</dbReference>
<dbReference type="GO" id="GO:0000156">
    <property type="term" value="F:phosphorelay response regulator activity"/>
    <property type="evidence" value="ECO:0007669"/>
    <property type="project" value="InterPro"/>
</dbReference>
<organism evidence="17 18">
    <name type="scientific">Variovorax boronicumulans</name>
    <dbReference type="NCBI Taxonomy" id="436515"/>
    <lineage>
        <taxon>Bacteria</taxon>
        <taxon>Pseudomonadati</taxon>
        <taxon>Pseudomonadota</taxon>
        <taxon>Betaproteobacteria</taxon>
        <taxon>Burkholderiales</taxon>
        <taxon>Comamonadaceae</taxon>
        <taxon>Variovorax</taxon>
    </lineage>
</organism>
<evidence type="ECO:0000259" key="16">
    <source>
        <dbReference type="PROSITE" id="PS50122"/>
    </source>
</evidence>
<dbReference type="GO" id="GO:0008984">
    <property type="term" value="F:protein-glutamate methylesterase activity"/>
    <property type="evidence" value="ECO:0007669"/>
    <property type="project" value="UniProtKB-UniRule"/>
</dbReference>
<comment type="catalytic activity">
    <reaction evidence="9 12">
        <text>L-glutaminyl-[protein] + H2O = L-glutamyl-[protein] + NH4(+)</text>
        <dbReference type="Rhea" id="RHEA:16441"/>
        <dbReference type="Rhea" id="RHEA-COMP:10207"/>
        <dbReference type="Rhea" id="RHEA-COMP:10208"/>
        <dbReference type="ChEBI" id="CHEBI:15377"/>
        <dbReference type="ChEBI" id="CHEBI:28938"/>
        <dbReference type="ChEBI" id="CHEBI:29973"/>
        <dbReference type="ChEBI" id="CHEBI:30011"/>
        <dbReference type="EC" id="3.5.1.44"/>
    </reaction>
</comment>
<dbReference type="FunFam" id="3.40.50.2300:FF:000060">
    <property type="entry name" value="Protein-glutamate methylesterase/protein-glutamine glutaminase"/>
    <property type="match status" value="1"/>
</dbReference>
<dbReference type="SUPFAM" id="SSF52738">
    <property type="entry name" value="Methylesterase CheB, C-terminal domain"/>
    <property type="match status" value="1"/>
</dbReference>
<dbReference type="InterPro" id="IPR008248">
    <property type="entry name" value="CheB-like"/>
</dbReference>
<keyword evidence="3 12" id="KW-0145">Chemotaxis</keyword>
<dbReference type="PROSITE" id="PS50110">
    <property type="entry name" value="RESPONSE_REGULATORY"/>
    <property type="match status" value="1"/>
</dbReference>
<keyword evidence="2 12" id="KW-0963">Cytoplasm</keyword>
<evidence type="ECO:0000256" key="10">
    <source>
        <dbReference type="ARBA" id="ARBA00061116"/>
    </source>
</evidence>
<dbReference type="Pfam" id="PF01339">
    <property type="entry name" value="CheB_methylest"/>
    <property type="match status" value="1"/>
</dbReference>
<dbReference type="HAMAP" id="MF_00099">
    <property type="entry name" value="CheB_chemtxs"/>
    <property type="match status" value="1"/>
</dbReference>
<sequence length="365" mass="39213">MSLPSKKKIKVLCVDDSALIRSVMSEIINSQSDMTVVGTAADPLVARDLIKVTNPDVLTLDVEMPRMDGLEFLEKLMRLRPMPVVMVSSLTERGSEIALRALELGAIDFVTKPRLGVRDGLLNYTELIAGKIRTAASARLLPARPAATAARPAHEAAPEALLRSPLLSTEKLLIIGASTGGTEAIREVLQPLPPDAPAVLIAQHMPAGFTRSFAQRLDGLCRIRVKEAEQGERVLPGHAYIAPGGFHLSLARSGANYVAHLDQEPPVNRHRPSIDVLFDSAAKHAGKNAIGIILTGMGKDGAEGLLRMRRAGAHTLAQDEASCVVFGMPREAVALGAVDEVSPLNEISRRVMAHLRTFGERANRV</sequence>
<reference evidence="17" key="1">
    <citation type="submission" date="2023-07" db="EMBL/GenBank/DDBJ databases">
        <title>Sorghum-associated microbial communities from plants grown in Nebraska, USA.</title>
        <authorList>
            <person name="Schachtman D."/>
        </authorList>
    </citation>
    <scope>NUCLEOTIDE SEQUENCE</scope>
    <source>
        <strain evidence="17">DS2795</strain>
    </source>
</reference>
<dbReference type="SUPFAM" id="SSF52172">
    <property type="entry name" value="CheY-like"/>
    <property type="match status" value="1"/>
</dbReference>
<dbReference type="GO" id="GO:0005737">
    <property type="term" value="C:cytoplasm"/>
    <property type="evidence" value="ECO:0007669"/>
    <property type="project" value="UniProtKB-SubCell"/>
</dbReference>
<gene>
    <name evidence="12" type="primary">cheB</name>
    <name evidence="17" type="ORF">J2W25_003305</name>
</gene>
<comment type="subcellular location">
    <subcellularLocation>
        <location evidence="1 12">Cytoplasm</location>
    </subcellularLocation>
</comment>
<proteinExistence type="inferred from homology"/>
<comment type="function">
    <text evidence="12">Involved in chemotaxis. Part of a chemotaxis signal transduction system that modulates chemotaxis in response to various stimuli. Catalyzes the demethylation of specific methylglutamate residues introduced into the chemoreceptors (methyl-accepting chemotaxis proteins or MCP) by CheR. Also mediates the irreversible deamidation of specific glutamine residues to glutamic acid.</text>
</comment>
<comment type="caution">
    <text evidence="17">The sequence shown here is derived from an EMBL/GenBank/DDBJ whole genome shotgun (WGS) entry which is preliminary data.</text>
</comment>
<dbReference type="Gene3D" id="3.40.50.2300">
    <property type="match status" value="1"/>
</dbReference>
<accession>A0AAW8DXM6</accession>
<evidence type="ECO:0000256" key="7">
    <source>
        <dbReference type="ARBA" id="ARBA00039140"/>
    </source>
</evidence>
<comment type="domain">
    <text evidence="12">Contains a C-terminal catalytic domain, and an N-terminal region which modulates catalytic activity.</text>
</comment>
<dbReference type="SMART" id="SM00448">
    <property type="entry name" value="REC"/>
    <property type="match status" value="1"/>
</dbReference>